<sequence length="77" mass="8658">MRTCRENPWITRPSYGNGRTTPFESDFPKGLSLILCIICSGDVPNSDVLLLVVCFGFICDKLYCRGIVVFEINRAII</sequence>
<dbReference type="AlphaFoldDB" id="A0A0A9E4Z8"/>
<proteinExistence type="predicted"/>
<dbReference type="EMBL" id="GBRH01202026">
    <property type="protein sequence ID" value="JAD95869.1"/>
    <property type="molecule type" value="Transcribed_RNA"/>
</dbReference>
<accession>A0A0A9E4Z8</accession>
<name>A0A0A9E4Z8_ARUDO</name>
<reference evidence="1" key="2">
    <citation type="journal article" date="2015" name="Data Brief">
        <title>Shoot transcriptome of the giant reed, Arundo donax.</title>
        <authorList>
            <person name="Barrero R.A."/>
            <person name="Guerrero F.D."/>
            <person name="Moolhuijzen P."/>
            <person name="Goolsby J.A."/>
            <person name="Tidwell J."/>
            <person name="Bellgard S.E."/>
            <person name="Bellgard M.I."/>
        </authorList>
    </citation>
    <scope>NUCLEOTIDE SEQUENCE</scope>
    <source>
        <tissue evidence="1">Shoot tissue taken approximately 20 cm above the soil surface</tissue>
    </source>
</reference>
<reference evidence="1" key="1">
    <citation type="submission" date="2014-09" db="EMBL/GenBank/DDBJ databases">
        <authorList>
            <person name="Magalhaes I.L.F."/>
            <person name="Oliveira U."/>
            <person name="Santos F.R."/>
            <person name="Vidigal T.H.D.A."/>
            <person name="Brescovit A.D."/>
            <person name="Santos A.J."/>
        </authorList>
    </citation>
    <scope>NUCLEOTIDE SEQUENCE</scope>
    <source>
        <tissue evidence="1">Shoot tissue taken approximately 20 cm above the soil surface</tissue>
    </source>
</reference>
<evidence type="ECO:0000313" key="1">
    <source>
        <dbReference type="EMBL" id="JAD95869.1"/>
    </source>
</evidence>
<organism evidence="1">
    <name type="scientific">Arundo donax</name>
    <name type="common">Giant reed</name>
    <name type="synonym">Donax arundinaceus</name>
    <dbReference type="NCBI Taxonomy" id="35708"/>
    <lineage>
        <taxon>Eukaryota</taxon>
        <taxon>Viridiplantae</taxon>
        <taxon>Streptophyta</taxon>
        <taxon>Embryophyta</taxon>
        <taxon>Tracheophyta</taxon>
        <taxon>Spermatophyta</taxon>
        <taxon>Magnoliopsida</taxon>
        <taxon>Liliopsida</taxon>
        <taxon>Poales</taxon>
        <taxon>Poaceae</taxon>
        <taxon>PACMAD clade</taxon>
        <taxon>Arundinoideae</taxon>
        <taxon>Arundineae</taxon>
        <taxon>Arundo</taxon>
    </lineage>
</organism>
<protein>
    <submittedName>
        <fullName evidence="1">Uncharacterized protein</fullName>
    </submittedName>
</protein>